<feature type="region of interest" description="Disordered" evidence="15">
    <location>
        <begin position="587"/>
        <end position="616"/>
    </location>
</feature>
<comment type="caution">
    <text evidence="13">Lacks conserved residue(s) required for the propagation of feature annotation.</text>
</comment>
<feature type="compositionally biased region" description="Basic residues" evidence="15">
    <location>
        <begin position="1291"/>
        <end position="1306"/>
    </location>
</feature>
<feature type="region of interest" description="Disordered" evidence="15">
    <location>
        <begin position="534"/>
        <end position="557"/>
    </location>
</feature>
<keyword evidence="8 16" id="KW-1133">Transmembrane helix</keyword>
<feature type="compositionally biased region" description="Basic and acidic residues" evidence="15">
    <location>
        <begin position="1274"/>
        <end position="1285"/>
    </location>
</feature>
<feature type="transmembrane region" description="Helical" evidence="16">
    <location>
        <begin position="1360"/>
        <end position="1383"/>
    </location>
</feature>
<dbReference type="InterPro" id="IPR002524">
    <property type="entry name" value="Cation_efflux"/>
</dbReference>
<dbReference type="InterPro" id="IPR027469">
    <property type="entry name" value="Cation_efflux_TMD_sf"/>
</dbReference>
<evidence type="ECO:0000256" key="14">
    <source>
        <dbReference type="PROSITE-ProRule" id="PRU00357"/>
    </source>
</evidence>
<keyword evidence="7" id="KW-0862">Zinc</keyword>
<evidence type="ECO:0000259" key="17">
    <source>
        <dbReference type="PROSITE" id="PS50110"/>
    </source>
</evidence>
<comment type="similarity">
    <text evidence="4">Belongs to the ARR-like family.</text>
</comment>
<dbReference type="SUPFAM" id="SSF161111">
    <property type="entry name" value="Cation efflux protein transmembrane domain-like"/>
    <property type="match status" value="2"/>
</dbReference>
<accession>A0A498KIU4</accession>
<evidence type="ECO:0000256" key="2">
    <source>
        <dbReference type="ARBA" id="ARBA00004141"/>
    </source>
</evidence>
<feature type="domain" description="CCT" evidence="18">
    <location>
        <begin position="619"/>
        <end position="661"/>
    </location>
</feature>
<evidence type="ECO:0000256" key="3">
    <source>
        <dbReference type="ARBA" id="ARBA00008873"/>
    </source>
</evidence>
<dbReference type="Proteomes" id="UP000290289">
    <property type="component" value="Chromosome 1"/>
</dbReference>
<evidence type="ECO:0000256" key="7">
    <source>
        <dbReference type="ARBA" id="ARBA00022906"/>
    </source>
</evidence>
<reference evidence="19 20" key="1">
    <citation type="submission" date="2018-10" db="EMBL/GenBank/DDBJ databases">
        <title>A high-quality apple genome assembly.</title>
        <authorList>
            <person name="Hu J."/>
        </authorList>
    </citation>
    <scope>NUCLEOTIDE SEQUENCE [LARGE SCALE GENOMIC DNA]</scope>
    <source>
        <strain evidence="20">cv. HFTH1</strain>
        <tissue evidence="19">Young leaf</tissue>
    </source>
</reference>
<dbReference type="InterPro" id="IPR036837">
    <property type="entry name" value="Cation_efflux_CTD_sf"/>
</dbReference>
<evidence type="ECO:0000256" key="15">
    <source>
        <dbReference type="SAM" id="MobiDB-lite"/>
    </source>
</evidence>
<dbReference type="InterPro" id="IPR001789">
    <property type="entry name" value="Sig_transdc_resp-reg_receiver"/>
</dbReference>
<dbReference type="SUPFAM" id="SSF160240">
    <property type="entry name" value="Cation efflux protein cytoplasmic domain-like"/>
    <property type="match status" value="1"/>
</dbReference>
<dbReference type="GO" id="GO:0005634">
    <property type="term" value="C:nucleus"/>
    <property type="evidence" value="ECO:0007669"/>
    <property type="project" value="UniProtKB-SubCell"/>
</dbReference>
<dbReference type="Pfam" id="PF06203">
    <property type="entry name" value="CCT"/>
    <property type="match status" value="1"/>
</dbReference>
<feature type="transmembrane region" description="Helical" evidence="16">
    <location>
        <begin position="1208"/>
        <end position="1235"/>
    </location>
</feature>
<evidence type="ECO:0000256" key="12">
    <source>
        <dbReference type="ARBA" id="ARBA00023242"/>
    </source>
</evidence>
<dbReference type="InterPro" id="IPR010402">
    <property type="entry name" value="CCT_domain"/>
</dbReference>
<feature type="transmembrane region" description="Helical" evidence="16">
    <location>
        <begin position="1177"/>
        <end position="1196"/>
    </location>
</feature>
<evidence type="ECO:0000256" key="10">
    <source>
        <dbReference type="ARBA" id="ARBA00023108"/>
    </source>
</evidence>
<feature type="compositionally biased region" description="Basic and acidic residues" evidence="15">
    <location>
        <begin position="1307"/>
        <end position="1332"/>
    </location>
</feature>
<evidence type="ECO:0000256" key="16">
    <source>
        <dbReference type="SAM" id="Phobius"/>
    </source>
</evidence>
<feature type="transmembrane region" description="Helical" evidence="16">
    <location>
        <begin position="1146"/>
        <end position="1165"/>
    </location>
</feature>
<dbReference type="PROSITE" id="PS50110">
    <property type="entry name" value="RESPONSE_REGULATORY"/>
    <property type="match status" value="1"/>
</dbReference>
<keyword evidence="11 16" id="KW-0472">Membrane</keyword>
<evidence type="ECO:0000256" key="9">
    <source>
        <dbReference type="ARBA" id="ARBA00023065"/>
    </source>
</evidence>
<dbReference type="PANTHER" id="PTHR11562:SF88">
    <property type="entry name" value="METAL TOLERANCE PROTEIN 1"/>
    <property type="match status" value="1"/>
</dbReference>
<evidence type="ECO:0000256" key="1">
    <source>
        <dbReference type="ARBA" id="ARBA00004123"/>
    </source>
</evidence>
<evidence type="ECO:0000256" key="11">
    <source>
        <dbReference type="ARBA" id="ARBA00023136"/>
    </source>
</evidence>
<comment type="similarity">
    <text evidence="3">Belongs to the cation diffusion facilitator (CDF) transporter (TC 2.A.4) family. SLC30A subfamily.</text>
</comment>
<dbReference type="Gene3D" id="1.20.1510.10">
    <property type="entry name" value="Cation efflux protein transmembrane domain"/>
    <property type="match status" value="2"/>
</dbReference>
<keyword evidence="10" id="KW-0090">Biological rhythms</keyword>
<dbReference type="EMBL" id="RDQH01000327">
    <property type="protein sequence ID" value="RXI07618.1"/>
    <property type="molecule type" value="Genomic_DNA"/>
</dbReference>
<feature type="transmembrane region" description="Helical" evidence="16">
    <location>
        <begin position="941"/>
        <end position="962"/>
    </location>
</feature>
<feature type="transmembrane region" description="Helical" evidence="16">
    <location>
        <begin position="907"/>
        <end position="929"/>
    </location>
</feature>
<keyword evidence="9" id="KW-0406">Ion transport</keyword>
<name>A0A498KIU4_MALDO</name>
<sequence>MGEVAVSGGEGMEAVKLDKNVEDGGGGSGGGDSGEVVSWESNLPKMVLRVLLVEADDSTRQIIAALLRKCSYKVVAVGDGLKAWEVIKRKHHKIDLILTETELPSISGFALLTLVMEHDMCKNIPVIMMSSEDSTSRVLKCMLKGAADYLIKPVRRNELRNLWQHVWRRQTHGGAPVPQNVNVTQNKVEATCENNIASKHSNGYAASTQENKECSEKGSEAQSSCTTPYLEAESAYMQNMQDIPQLKYESASNLSNTDMKGLKECARLDNESVVLESEAKEKSGTFGSYAVPLKEGHTSTGLRLREDNVQGEGMQLESYKGDANITSETHISHYGLDEPSGGAIDFIGTFGNWPKCTAGPPDNRDDGTEHMGSTPQLELSLRSSLDGSNKQMNDEGPVLNHSDASAFSWYNNSKTLQSFFPAFPITKSEVASKSHDSQENMSTLVSGSQLGMVPIAGAMSGNICAAYGHSFPSLFHRQSDVTPTWSSKSACNGAQSSYPVNSPNHSNPEVYLSEEGCHLSDKTTYKSIGQTVHEQNNQEQMEELRPGSPATGQSGCSSLGNAVGNAIGRSGHGSNCSSTNGNASLAVSGEMEASESLNDSGRSVHEGFGGADPLRSSQREAALTKFRLKRKDRCFEKKVRYQSRKILAEQRPRVKGQFVHRAQTDAPTANAESLDTVEAVVKKHRKIKWLQKTWVLVLVLDIRGGSGVYRDATLKFDSCGVLPQKASVFVEMEPQNTKHVQIVDIPGDVPDDGIGSSSLDSMERATVLTVDCTAEQEIPKVILLMPVVELFTYWVVFVNFHMAPQNTQRAQIANISDDVHPHEHATFRSIELKFSGTLLLLAAVFGVVIIFMDVCLGIFAKSLTILTVAAHLYADVATLAISVWAVSSWEAPPSGSPYYRRFLRIEILGALLSIQLIWLFSGILVYEGIVKTIDDTAEVNAVIMFPGGLVCLGGSVIVALLLDHITVEEQDGDFRHSDEMTISSTRNDRKRSHDHDAADQRQALLDKLAKDRYEKIRQRCMKVLRALKDSVHAIAVLICAAFILYEPEWKVFDLICALIFSVTLLWKTVKMLRNVLNVVVGRTPRAIHMEPQNNQHAQVIEIHRDVHDRETSNSGSKICGEAPCGLADVGSNSKDAKERSASMRKLLIAVVLCVLFMAVEVVGGIEANSLAILTDAAHLLSDVAAFAISLFSLWAAGWEATPRQSYGFFRIEILGALVSIQLIWLLAGILVYEAIVRMIHDTGEVNGFLMFLVAAFGLVVNIAMAILLGHDHGHGHGHDHGDHSHGMTISAHHHHHDHAHEKHSHGHDHEVHSHDHEHPHTHEDDHEHHHADKDLAEPLLDKPKDGQVEKKQRNINLQGAYLHVLGDSVQSIGVMIGGAIIWAKPEWKIVDLICTLIFSVIVLGTTIKMMRNILDVLMESTPREIDATRLETGLLEMEEVVAVHELHIWAITVGKVLLACHVKVRPEANADMVLEDVIAYIRREYNISHVTIQIER</sequence>
<evidence type="ECO:0000256" key="4">
    <source>
        <dbReference type="ARBA" id="ARBA00010330"/>
    </source>
</evidence>
<dbReference type="Pfam" id="PF16916">
    <property type="entry name" value="ZT_dimer"/>
    <property type="match status" value="1"/>
</dbReference>
<evidence type="ECO:0000256" key="13">
    <source>
        <dbReference type="PROSITE-ProRule" id="PRU00169"/>
    </source>
</evidence>
<gene>
    <name evidence="19" type="ORF">DVH24_005391</name>
</gene>
<keyword evidence="6 16" id="KW-0812">Transmembrane</keyword>
<feature type="transmembrane region" description="Helical" evidence="16">
    <location>
        <begin position="838"/>
        <end position="859"/>
    </location>
</feature>
<dbReference type="STRING" id="3750.A0A498KIU4"/>
<keyword evidence="7" id="KW-0864">Zinc transport</keyword>
<keyword evidence="12 14" id="KW-0539">Nucleus</keyword>
<evidence type="ECO:0000256" key="6">
    <source>
        <dbReference type="ARBA" id="ARBA00022692"/>
    </source>
</evidence>
<protein>
    <submittedName>
        <fullName evidence="19">Uncharacterized protein</fullName>
    </submittedName>
</protein>
<dbReference type="InterPro" id="IPR027470">
    <property type="entry name" value="Cation_efflux_CTD"/>
</dbReference>
<feature type="transmembrane region" description="Helical" evidence="16">
    <location>
        <begin position="781"/>
        <end position="800"/>
    </location>
</feature>
<dbReference type="InterPro" id="IPR011006">
    <property type="entry name" value="CheY-like_superfamily"/>
</dbReference>
<proteinExistence type="inferred from homology"/>
<dbReference type="GO" id="GO:0048511">
    <property type="term" value="P:rhythmic process"/>
    <property type="evidence" value="ECO:0007669"/>
    <property type="project" value="UniProtKB-KW"/>
</dbReference>
<dbReference type="InterPro" id="IPR050681">
    <property type="entry name" value="CDF/SLC30A"/>
</dbReference>
<feature type="transmembrane region" description="Helical" evidence="16">
    <location>
        <begin position="1026"/>
        <end position="1045"/>
    </location>
</feature>
<evidence type="ECO:0000313" key="20">
    <source>
        <dbReference type="Proteomes" id="UP000290289"/>
    </source>
</evidence>
<feature type="region of interest" description="Disordered" evidence="15">
    <location>
        <begin position="1274"/>
        <end position="1332"/>
    </location>
</feature>
<keyword evidence="5" id="KW-0813">Transport</keyword>
<keyword evidence="20" id="KW-1185">Reference proteome</keyword>
<feature type="transmembrane region" description="Helical" evidence="16">
    <location>
        <begin position="1389"/>
        <end position="1407"/>
    </location>
</feature>
<dbReference type="GO" id="GO:0005886">
    <property type="term" value="C:plasma membrane"/>
    <property type="evidence" value="ECO:0007669"/>
    <property type="project" value="TreeGrafter"/>
</dbReference>
<organism evidence="19 20">
    <name type="scientific">Malus domestica</name>
    <name type="common">Apple</name>
    <name type="synonym">Pyrus malus</name>
    <dbReference type="NCBI Taxonomy" id="3750"/>
    <lineage>
        <taxon>Eukaryota</taxon>
        <taxon>Viridiplantae</taxon>
        <taxon>Streptophyta</taxon>
        <taxon>Embryophyta</taxon>
        <taxon>Tracheophyta</taxon>
        <taxon>Spermatophyta</taxon>
        <taxon>Magnoliopsida</taxon>
        <taxon>eudicotyledons</taxon>
        <taxon>Gunneridae</taxon>
        <taxon>Pentapetalae</taxon>
        <taxon>rosids</taxon>
        <taxon>fabids</taxon>
        <taxon>Rosales</taxon>
        <taxon>Rosaceae</taxon>
        <taxon>Amygdaloideae</taxon>
        <taxon>Maleae</taxon>
        <taxon>Malus</taxon>
    </lineage>
</organism>
<dbReference type="InterPro" id="IPR058533">
    <property type="entry name" value="Cation_efflux_TM"/>
</dbReference>
<evidence type="ECO:0000259" key="18">
    <source>
        <dbReference type="PROSITE" id="PS51017"/>
    </source>
</evidence>
<dbReference type="GO" id="GO:0000160">
    <property type="term" value="P:phosphorelay signal transduction system"/>
    <property type="evidence" value="ECO:0007669"/>
    <property type="project" value="InterPro"/>
</dbReference>
<dbReference type="SMART" id="SM00448">
    <property type="entry name" value="REC"/>
    <property type="match status" value="1"/>
</dbReference>
<feature type="region of interest" description="Disordered" evidence="15">
    <location>
        <begin position="978"/>
        <end position="998"/>
    </location>
</feature>
<comment type="caution">
    <text evidence="19">The sequence shown here is derived from an EMBL/GenBank/DDBJ whole genome shotgun (WGS) entry which is preliminary data.</text>
</comment>
<feature type="transmembrane region" description="Helical" evidence="16">
    <location>
        <begin position="1247"/>
        <end position="1268"/>
    </location>
</feature>
<feature type="domain" description="Response regulatory" evidence="17">
    <location>
        <begin position="49"/>
        <end position="167"/>
    </location>
</feature>
<dbReference type="SUPFAM" id="SSF52172">
    <property type="entry name" value="CheY-like"/>
    <property type="match status" value="1"/>
</dbReference>
<evidence type="ECO:0000313" key="19">
    <source>
        <dbReference type="EMBL" id="RXI07618.1"/>
    </source>
</evidence>
<dbReference type="NCBIfam" id="TIGR01297">
    <property type="entry name" value="CDF"/>
    <property type="match status" value="2"/>
</dbReference>
<dbReference type="Pfam" id="PF01545">
    <property type="entry name" value="Cation_efflux"/>
    <property type="match status" value="2"/>
</dbReference>
<evidence type="ECO:0000256" key="5">
    <source>
        <dbReference type="ARBA" id="ARBA00022448"/>
    </source>
</evidence>
<evidence type="ECO:0000256" key="8">
    <source>
        <dbReference type="ARBA" id="ARBA00022989"/>
    </source>
</evidence>
<dbReference type="PROSITE" id="PS51017">
    <property type="entry name" value="CCT"/>
    <property type="match status" value="1"/>
</dbReference>
<dbReference type="Gene3D" id="3.40.50.2300">
    <property type="match status" value="1"/>
</dbReference>
<feature type="transmembrane region" description="Helical" evidence="16">
    <location>
        <begin position="865"/>
        <end position="886"/>
    </location>
</feature>
<dbReference type="GO" id="GO:0005385">
    <property type="term" value="F:zinc ion transmembrane transporter activity"/>
    <property type="evidence" value="ECO:0007669"/>
    <property type="project" value="TreeGrafter"/>
</dbReference>
<dbReference type="Pfam" id="PF00072">
    <property type="entry name" value="Response_reg"/>
    <property type="match status" value="1"/>
</dbReference>
<comment type="subcellular location">
    <subcellularLocation>
        <location evidence="2">Membrane</location>
        <topology evidence="2">Multi-pass membrane protein</topology>
    </subcellularLocation>
    <subcellularLocation>
        <location evidence="1 14">Nucleus</location>
    </subcellularLocation>
</comment>
<feature type="transmembrane region" description="Helical" evidence="16">
    <location>
        <begin position="1051"/>
        <end position="1069"/>
    </location>
</feature>
<feature type="region of interest" description="Disordered" evidence="15">
    <location>
        <begin position="357"/>
        <end position="378"/>
    </location>
</feature>
<dbReference type="PANTHER" id="PTHR11562">
    <property type="entry name" value="CATION EFFLUX PROTEIN/ ZINC TRANSPORTER"/>
    <property type="match status" value="1"/>
</dbReference>